<keyword evidence="8" id="KW-0547">Nucleotide-binding</keyword>
<dbReference type="Gene3D" id="3.30.1130.10">
    <property type="match status" value="1"/>
</dbReference>
<comment type="subunit">
    <text evidence="4">Toroid-shaped homodecamer, composed of two pentamers of five dimers.</text>
</comment>
<dbReference type="Proteomes" id="UP000585681">
    <property type="component" value="Unassembled WGS sequence"/>
</dbReference>
<dbReference type="GO" id="GO:0006730">
    <property type="term" value="P:one-carbon metabolic process"/>
    <property type="evidence" value="ECO:0007669"/>
    <property type="project" value="UniProtKB-UniRule"/>
</dbReference>
<dbReference type="GO" id="GO:0046654">
    <property type="term" value="P:tetrahydrofolate biosynthetic process"/>
    <property type="evidence" value="ECO:0007669"/>
    <property type="project" value="UniProtKB-UniRule"/>
</dbReference>
<dbReference type="HAMAP" id="MF_00223">
    <property type="entry name" value="FolE"/>
    <property type="match status" value="1"/>
</dbReference>
<dbReference type="GO" id="GO:0006729">
    <property type="term" value="P:tetrahydrobiopterin biosynthetic process"/>
    <property type="evidence" value="ECO:0007669"/>
    <property type="project" value="TreeGrafter"/>
</dbReference>
<evidence type="ECO:0000256" key="7">
    <source>
        <dbReference type="ARBA" id="ARBA00023134"/>
    </source>
</evidence>
<keyword evidence="7 8" id="KW-0342">GTP-binding</keyword>
<dbReference type="SUPFAM" id="SSF55620">
    <property type="entry name" value="Tetrahydrobiopterin biosynthesis enzymes-like"/>
    <property type="match status" value="1"/>
</dbReference>
<evidence type="ECO:0000256" key="1">
    <source>
        <dbReference type="ARBA" id="ARBA00001052"/>
    </source>
</evidence>
<feature type="binding site" evidence="8">
    <location>
        <position position="96"/>
    </location>
    <ligand>
        <name>Zn(2+)</name>
        <dbReference type="ChEBI" id="CHEBI:29105"/>
    </ligand>
</feature>
<dbReference type="NCBIfam" id="NF006825">
    <property type="entry name" value="PRK09347.1-2"/>
    <property type="match status" value="1"/>
</dbReference>
<sequence length="203" mass="22221">MNCSKTGDAGPQVKSAAEVQAQIEAAVRSILEALGEDPGREGLLETPARVARMYQEVFAGRNQDPAVHLQTQFTADAHEDVVIVKDISFFSMCEHHLLPFFGKASVAYLPDGGRLAGLSKLARVTHTIAARPQLQERLCAQIADTLDQALRPRGVMVSIEAEHMCMAMRGVRADKSTTITLVTRGELSTDPRLRSETLRLLRD</sequence>
<keyword evidence="11" id="KW-1185">Reference proteome</keyword>
<dbReference type="PANTHER" id="PTHR11109:SF7">
    <property type="entry name" value="GTP CYCLOHYDROLASE 1"/>
    <property type="match status" value="1"/>
</dbReference>
<comment type="subunit">
    <text evidence="8">Homopolymer.</text>
</comment>
<gene>
    <name evidence="8" type="primary">folE</name>
    <name evidence="10" type="ORF">GGR17_003684</name>
</gene>
<name>A0A840CK27_9RHOB</name>
<evidence type="ECO:0000256" key="8">
    <source>
        <dbReference type="HAMAP-Rule" id="MF_00223"/>
    </source>
</evidence>
<proteinExistence type="inferred from homology"/>
<protein>
    <recommendedName>
        <fullName evidence="8">GTP cyclohydrolase 1</fullName>
        <ecNumber evidence="8">3.5.4.16</ecNumber>
    </recommendedName>
    <alternativeName>
        <fullName evidence="8">GTP cyclohydrolase I</fullName>
        <shortName evidence="8">GTP-CH-I</shortName>
    </alternativeName>
</protein>
<comment type="caution">
    <text evidence="10">The sequence shown here is derived from an EMBL/GenBank/DDBJ whole genome shotgun (WGS) entry which is preliminary data.</text>
</comment>
<dbReference type="InterPro" id="IPR020602">
    <property type="entry name" value="GTP_CycHdrlase_I_dom"/>
</dbReference>
<evidence type="ECO:0000256" key="5">
    <source>
        <dbReference type="ARBA" id="ARBA00022563"/>
    </source>
</evidence>
<dbReference type="PROSITE" id="PS00859">
    <property type="entry name" value="GTP_CYCLOHYDROL_1_1"/>
    <property type="match status" value="1"/>
</dbReference>
<comment type="similarity">
    <text evidence="3 8">Belongs to the GTP cyclohydrolase I family.</text>
</comment>
<feature type="binding site" evidence="8">
    <location>
        <position position="165"/>
    </location>
    <ligand>
        <name>Zn(2+)</name>
        <dbReference type="ChEBI" id="CHEBI:29105"/>
    </ligand>
</feature>
<keyword evidence="6 8" id="KW-0378">Hydrolase</keyword>
<dbReference type="RefSeq" id="WP_054539416.1">
    <property type="nucleotide sequence ID" value="NZ_JACIEQ010000012.1"/>
</dbReference>
<dbReference type="InterPro" id="IPR043134">
    <property type="entry name" value="GTP-CH-I_N"/>
</dbReference>
<dbReference type="InterPro" id="IPR043133">
    <property type="entry name" value="GTP-CH-I_C/QueF"/>
</dbReference>
<dbReference type="InterPro" id="IPR018234">
    <property type="entry name" value="GTP_CycHdrlase_I_CS"/>
</dbReference>
<evidence type="ECO:0000313" key="10">
    <source>
        <dbReference type="EMBL" id="MBB4023848.1"/>
    </source>
</evidence>
<comment type="pathway">
    <text evidence="2 8">Cofactor biosynthesis; 7,8-dihydroneopterin triphosphate biosynthesis; 7,8-dihydroneopterin triphosphate from GTP: step 1/1.</text>
</comment>
<dbReference type="PANTHER" id="PTHR11109">
    <property type="entry name" value="GTP CYCLOHYDROLASE I"/>
    <property type="match status" value="1"/>
</dbReference>
<dbReference type="EMBL" id="JACIEQ010000012">
    <property type="protein sequence ID" value="MBB4023848.1"/>
    <property type="molecule type" value="Genomic_DNA"/>
</dbReference>
<evidence type="ECO:0000256" key="2">
    <source>
        <dbReference type="ARBA" id="ARBA00005080"/>
    </source>
</evidence>
<dbReference type="GO" id="GO:0003934">
    <property type="term" value="F:GTP cyclohydrolase I activity"/>
    <property type="evidence" value="ECO:0007669"/>
    <property type="project" value="UniProtKB-UniRule"/>
</dbReference>
<keyword evidence="8" id="KW-0862">Zinc</keyword>
<dbReference type="NCBIfam" id="TIGR00063">
    <property type="entry name" value="folE"/>
    <property type="match status" value="1"/>
</dbReference>
<comment type="catalytic activity">
    <reaction evidence="1 8">
        <text>GTP + H2O = 7,8-dihydroneopterin 3'-triphosphate + formate + H(+)</text>
        <dbReference type="Rhea" id="RHEA:17473"/>
        <dbReference type="ChEBI" id="CHEBI:15377"/>
        <dbReference type="ChEBI" id="CHEBI:15378"/>
        <dbReference type="ChEBI" id="CHEBI:15740"/>
        <dbReference type="ChEBI" id="CHEBI:37565"/>
        <dbReference type="ChEBI" id="CHEBI:58462"/>
        <dbReference type="EC" id="3.5.4.16"/>
    </reaction>
</comment>
<feature type="binding site" evidence="8">
    <location>
        <position position="93"/>
    </location>
    <ligand>
        <name>Zn(2+)</name>
        <dbReference type="ChEBI" id="CHEBI:29105"/>
    </ligand>
</feature>
<dbReference type="NCBIfam" id="NF006826">
    <property type="entry name" value="PRK09347.1-3"/>
    <property type="match status" value="1"/>
</dbReference>
<feature type="domain" description="GTP cyclohydrolase I" evidence="9">
    <location>
        <begin position="23"/>
        <end position="201"/>
    </location>
</feature>
<dbReference type="EC" id="3.5.4.16" evidence="8"/>
<dbReference type="GO" id="GO:0005525">
    <property type="term" value="F:GTP binding"/>
    <property type="evidence" value="ECO:0007669"/>
    <property type="project" value="UniProtKB-KW"/>
</dbReference>
<keyword evidence="5 8" id="KW-0554">One-carbon metabolism</keyword>
<keyword evidence="8" id="KW-0479">Metal-binding</keyword>
<evidence type="ECO:0000256" key="3">
    <source>
        <dbReference type="ARBA" id="ARBA00008085"/>
    </source>
</evidence>
<reference evidence="10" key="1">
    <citation type="submission" date="2020-08" db="EMBL/GenBank/DDBJ databases">
        <title>Genomic Encyclopedia of Type Strains, Phase IV (KMG-IV): sequencing the most valuable type-strain genomes for metagenomic binning, comparative biology and taxonomic classification.</title>
        <authorList>
            <person name="Goeker M."/>
        </authorList>
    </citation>
    <scope>NUCLEOTIDE SEQUENCE [LARGE SCALE GENOMIC DNA]</scope>
    <source>
        <strain evidence="10">DSM 105040</strain>
    </source>
</reference>
<dbReference type="GO" id="GO:0008270">
    <property type="term" value="F:zinc ion binding"/>
    <property type="evidence" value="ECO:0007669"/>
    <property type="project" value="UniProtKB-UniRule"/>
</dbReference>
<evidence type="ECO:0000313" key="11">
    <source>
        <dbReference type="Proteomes" id="UP000585681"/>
    </source>
</evidence>
<dbReference type="Gene3D" id="1.10.286.10">
    <property type="match status" value="1"/>
</dbReference>
<evidence type="ECO:0000259" key="9">
    <source>
        <dbReference type="Pfam" id="PF01227"/>
    </source>
</evidence>
<dbReference type="AlphaFoldDB" id="A0A840CK27"/>
<dbReference type="FunFam" id="1.10.286.10:FF:000001">
    <property type="entry name" value="GTP cyclohydrolase 1"/>
    <property type="match status" value="1"/>
</dbReference>
<organism evidence="10 11">
    <name type="scientific">Actibacterium naphthalenivorans</name>
    <dbReference type="NCBI Taxonomy" id="1614693"/>
    <lineage>
        <taxon>Bacteria</taxon>
        <taxon>Pseudomonadati</taxon>
        <taxon>Pseudomonadota</taxon>
        <taxon>Alphaproteobacteria</taxon>
        <taxon>Rhodobacterales</taxon>
        <taxon>Roseobacteraceae</taxon>
        <taxon>Actibacterium</taxon>
    </lineage>
</organism>
<dbReference type="UniPathway" id="UPA00848">
    <property type="reaction ID" value="UER00151"/>
</dbReference>
<dbReference type="GO" id="GO:0005737">
    <property type="term" value="C:cytoplasm"/>
    <property type="evidence" value="ECO:0007669"/>
    <property type="project" value="TreeGrafter"/>
</dbReference>
<accession>A0A840CK27</accession>
<dbReference type="InterPro" id="IPR001474">
    <property type="entry name" value="GTP_CycHdrlase_I"/>
</dbReference>
<evidence type="ECO:0000256" key="4">
    <source>
        <dbReference type="ARBA" id="ARBA00011857"/>
    </source>
</evidence>
<dbReference type="FunFam" id="3.30.1130.10:FF:000001">
    <property type="entry name" value="GTP cyclohydrolase 1"/>
    <property type="match status" value="1"/>
</dbReference>
<evidence type="ECO:0000256" key="6">
    <source>
        <dbReference type="ARBA" id="ARBA00022801"/>
    </source>
</evidence>
<dbReference type="Pfam" id="PF01227">
    <property type="entry name" value="GTP_cyclohydroI"/>
    <property type="match status" value="1"/>
</dbReference>